<sequence>MPRQGRSLPMLNRLTRWLQAPPEAKASRAQGAIALYVAGRAVWTPRDYAALSREGFQKNAIVHRAVRLVSEAAAALPLVLKAGGRELSEHALLALLARPNAREGGQRFLESLYGHLMVSGNAYVEAVSLDGAPHELHALRPDRMRVVPDADGWPAAYEYAVGTQSVRFAIREDDAPPPILHLTLFHPADDHYGLSPMEAAATALDIHNAAGAWNKALLDNAARPSGALVVGGASLTDAQFDRLKTELEVNYQGAGNAGRPLLLEGGLDWKPLSLSPKDMDFVEAKAAAAREIALAFGVPPLLLGLPGDSTHANYAEANRAFYRQTIIPLVKRTAESLAHWLAPAFGETLALEPDLDAIEALADERESLWRRVSAAAFLSDDEKREAVGYGRATAAKGRRR</sequence>
<dbReference type="Pfam" id="PF04860">
    <property type="entry name" value="Phage_portal"/>
    <property type="match status" value="1"/>
</dbReference>
<dbReference type="InterPro" id="IPR006427">
    <property type="entry name" value="Portal_HK97"/>
</dbReference>
<protein>
    <submittedName>
        <fullName evidence="1">Phage portal protein</fullName>
    </submittedName>
</protein>
<dbReference type="NCBIfam" id="TIGR01537">
    <property type="entry name" value="portal_HK97"/>
    <property type="match status" value="1"/>
</dbReference>
<evidence type="ECO:0000313" key="1">
    <source>
        <dbReference type="EMBL" id="ANY77592.1"/>
    </source>
</evidence>
<dbReference type="KEGG" id="moc:BB934_04545"/>
<dbReference type="InterPro" id="IPR006944">
    <property type="entry name" value="Phage/GTA_portal"/>
</dbReference>
<dbReference type="AlphaFoldDB" id="A0A1B2ECI8"/>
<dbReference type="EMBL" id="CP016616">
    <property type="protein sequence ID" value="ANY77592.1"/>
    <property type="molecule type" value="Genomic_DNA"/>
</dbReference>
<reference evidence="1" key="1">
    <citation type="submission" date="2016-07" db="EMBL/GenBank/DDBJ databases">
        <title>Microvirga ossetica sp. nov. a new species of rhizobia isolated from root nodules of the legume species Vicia alpestris Steven originated from North Ossetia region in the Caucasus.</title>
        <authorList>
            <person name="Safronova V.I."/>
            <person name="Kuznetsova I.G."/>
            <person name="Sazanova A.L."/>
            <person name="Belimov A."/>
            <person name="Andronov E."/>
            <person name="Osledkin Y.S."/>
            <person name="Onishchuk O.P."/>
            <person name="Kurchak O.N."/>
            <person name="Shaposhnikov A.I."/>
            <person name="Willems A."/>
            <person name="Tikhonovich I.A."/>
        </authorList>
    </citation>
    <scope>NUCLEOTIDE SEQUENCE [LARGE SCALE GENOMIC DNA]</scope>
    <source>
        <strain evidence="1">V5/3M</strain>
    </source>
</reference>
<organism evidence="1">
    <name type="scientific">Microvirga ossetica</name>
    <dbReference type="NCBI Taxonomy" id="1882682"/>
    <lineage>
        <taxon>Bacteria</taxon>
        <taxon>Pseudomonadati</taxon>
        <taxon>Pseudomonadota</taxon>
        <taxon>Alphaproteobacteria</taxon>
        <taxon>Hyphomicrobiales</taxon>
        <taxon>Methylobacteriaceae</taxon>
        <taxon>Microvirga</taxon>
    </lineage>
</organism>
<proteinExistence type="predicted"/>
<name>A0A1B2ECI8_9HYPH</name>
<accession>A0A1B2ECI8</accession>
<gene>
    <name evidence="1" type="ORF">BB934_04545</name>
</gene>